<dbReference type="RefSeq" id="WP_077587747.1">
    <property type="nucleotide sequence ID" value="NZ_CP019640.1"/>
</dbReference>
<dbReference type="InterPro" id="IPR045424">
    <property type="entry name" value="DUF6509"/>
</dbReference>
<dbReference type="AlphaFoldDB" id="A0A1Q2KUI6"/>
<dbReference type="Pfam" id="PF20119">
    <property type="entry name" value="DUF6509"/>
    <property type="match status" value="1"/>
</dbReference>
<reference evidence="1 2" key="1">
    <citation type="submission" date="2017-02" db="EMBL/GenBank/DDBJ databases">
        <title>The complete genomic sequence of a novel cold adapted crude oil-degrading bacterium Planococcus qaidamina Y42.</title>
        <authorList>
            <person name="Yang R."/>
        </authorList>
    </citation>
    <scope>NUCLEOTIDE SEQUENCE [LARGE SCALE GENOMIC DNA]</scope>
    <source>
        <strain evidence="1 2">Y42</strain>
    </source>
</reference>
<protein>
    <submittedName>
        <fullName evidence="1">Pullulanase</fullName>
    </submittedName>
</protein>
<dbReference type="OrthoDB" id="2736409at2"/>
<proteinExistence type="predicted"/>
<dbReference type="Proteomes" id="UP000188184">
    <property type="component" value="Chromosome"/>
</dbReference>
<dbReference type="KEGG" id="pmar:B0X71_01240"/>
<sequence>MEIINHEMTELRDPTGIIGDRYEFLLDIEVDEEDELYTDQGLMLRVIIASDGQGVRIIQYFFVEKQSGTVLGFALEDEEEQQVLTYCNQQLG</sequence>
<accession>A0A1Q2KUI6</accession>
<dbReference type="EMBL" id="CP019640">
    <property type="protein sequence ID" value="AQQ51875.1"/>
    <property type="molecule type" value="Genomic_DNA"/>
</dbReference>
<name>A0A1Q2KUI6_9BACL</name>
<evidence type="ECO:0000313" key="2">
    <source>
        <dbReference type="Proteomes" id="UP000188184"/>
    </source>
</evidence>
<organism evidence="1 2">
    <name type="scientific">Planococcus lenghuensis</name>
    <dbReference type="NCBI Taxonomy" id="2213202"/>
    <lineage>
        <taxon>Bacteria</taxon>
        <taxon>Bacillati</taxon>
        <taxon>Bacillota</taxon>
        <taxon>Bacilli</taxon>
        <taxon>Bacillales</taxon>
        <taxon>Caryophanaceae</taxon>
        <taxon>Planococcus</taxon>
    </lineage>
</organism>
<keyword evidence="2" id="KW-1185">Reference proteome</keyword>
<gene>
    <name evidence="1" type="ORF">B0X71_01240</name>
</gene>
<evidence type="ECO:0000313" key="1">
    <source>
        <dbReference type="EMBL" id="AQQ51875.1"/>
    </source>
</evidence>